<proteinExistence type="predicted"/>
<gene>
    <name evidence="1" type="ordered locus">BTH_I2703</name>
</gene>
<dbReference type="KEGG" id="bte:BTH_I2703"/>
<organism evidence="1 2">
    <name type="scientific">Burkholderia thailandensis (strain ATCC 700388 / DSM 13276 / CCUG 48851 / CIP 106301 / E264)</name>
    <dbReference type="NCBI Taxonomy" id="271848"/>
    <lineage>
        <taxon>Bacteria</taxon>
        <taxon>Pseudomonadati</taxon>
        <taxon>Pseudomonadota</taxon>
        <taxon>Betaproteobacteria</taxon>
        <taxon>Burkholderiales</taxon>
        <taxon>Burkholderiaceae</taxon>
        <taxon>Burkholderia</taxon>
        <taxon>pseudomallei group</taxon>
    </lineage>
</organism>
<dbReference type="Proteomes" id="UP000001930">
    <property type="component" value="Chromosome I"/>
</dbReference>
<name>Q2SV31_BURTA</name>
<sequence length="247" mass="27148">MRSRRRDGSCLPKCRLRRGGRIMTCGERWGWRGTVPSSMRSRIPRLTLIVLGRRTMETIVRSMCLLALPGSVAACSRAMSDVSSRAGGKGAAVSQAGDDTMSLKLNALNYTDVPIGVFYVDGTWGSTVPSRIGSGGGQIICCVSLPSKWHPGLTVTLRWQDDTLYKKDPDAMASRVVSVKKCDHFSDGFLWVVLFPNDRIKVYASQWMPGFPGFPEGLQAPDSACPDHFTLLSDDPRCPHPDKRIKS</sequence>
<evidence type="ECO:0008006" key="3">
    <source>
        <dbReference type="Google" id="ProtNLM"/>
    </source>
</evidence>
<reference evidence="1 2" key="1">
    <citation type="journal article" date="2005" name="BMC Genomics">
        <title>Bacterial genome adaptation to niches: divergence of the potential virulence genes in three Burkholderia species of different survival strategies.</title>
        <authorList>
            <person name="Kim H.S."/>
            <person name="Schell M.A."/>
            <person name="Yu Y."/>
            <person name="Ulrich R.L."/>
            <person name="Sarria S.H."/>
            <person name="Nierman W.C."/>
            <person name="DeShazer D."/>
        </authorList>
    </citation>
    <scope>NUCLEOTIDE SEQUENCE [LARGE SCALE GENOMIC DNA]</scope>
    <source>
        <strain evidence="2">ATCC 700388 / DSM 13276 / CCUG 48851 / CIP 106301 / E264</strain>
    </source>
</reference>
<dbReference type="Pfam" id="PF11745">
    <property type="entry name" value="DUF3304"/>
    <property type="match status" value="1"/>
</dbReference>
<dbReference type="EMBL" id="CP000086">
    <property type="protein sequence ID" value="ABC38191.1"/>
    <property type="molecule type" value="Genomic_DNA"/>
</dbReference>
<protein>
    <recommendedName>
        <fullName evidence="3">DUF3304 domain-containing protein</fullName>
    </recommendedName>
</protein>
<dbReference type="InterPro" id="IPR021733">
    <property type="entry name" value="DUF3304"/>
</dbReference>
<dbReference type="AlphaFoldDB" id="Q2SV31"/>
<evidence type="ECO:0000313" key="1">
    <source>
        <dbReference type="EMBL" id="ABC38191.1"/>
    </source>
</evidence>
<dbReference type="HOGENOM" id="CLU_101690_0_0_4"/>
<evidence type="ECO:0000313" key="2">
    <source>
        <dbReference type="Proteomes" id="UP000001930"/>
    </source>
</evidence>
<accession>Q2SV31</accession>
<keyword evidence="2" id="KW-1185">Reference proteome</keyword>